<keyword evidence="6" id="KW-1185">Reference proteome</keyword>
<dbReference type="STRING" id="112901.SAMN04488500_1405"/>
<reference evidence="5 6" key="1">
    <citation type="submission" date="2017-04" db="EMBL/GenBank/DDBJ databases">
        <authorList>
            <person name="Afonso C.L."/>
            <person name="Miller P.J."/>
            <person name="Scott M.A."/>
            <person name="Spackman E."/>
            <person name="Goraichik I."/>
            <person name="Dimitrov K.M."/>
            <person name="Suarez D.L."/>
            <person name="Swayne D.E."/>
        </authorList>
    </citation>
    <scope>NUCLEOTIDE SEQUENCE [LARGE SCALE GENOMIC DNA]</scope>
    <source>
        <strain evidence="5 6">DSM 5090</strain>
    </source>
</reference>
<dbReference type="GO" id="GO:0005524">
    <property type="term" value="F:ATP binding"/>
    <property type="evidence" value="ECO:0007669"/>
    <property type="project" value="UniProtKB-KW"/>
</dbReference>
<evidence type="ECO:0000256" key="1">
    <source>
        <dbReference type="ARBA" id="ARBA00006914"/>
    </source>
</evidence>
<dbReference type="PANTHER" id="PTHR23073">
    <property type="entry name" value="26S PROTEASOME REGULATORY SUBUNIT"/>
    <property type="match status" value="1"/>
</dbReference>
<dbReference type="SMART" id="SM00382">
    <property type="entry name" value="AAA"/>
    <property type="match status" value="1"/>
</dbReference>
<dbReference type="CDD" id="cd19481">
    <property type="entry name" value="RecA-like_protease"/>
    <property type="match status" value="1"/>
</dbReference>
<dbReference type="Gene3D" id="3.40.50.300">
    <property type="entry name" value="P-loop containing nucleotide triphosphate hydrolases"/>
    <property type="match status" value="1"/>
</dbReference>
<evidence type="ECO:0000313" key="6">
    <source>
        <dbReference type="Proteomes" id="UP000192738"/>
    </source>
</evidence>
<dbReference type="Proteomes" id="UP000192738">
    <property type="component" value="Unassembled WGS sequence"/>
</dbReference>
<name>A0A1W2F2U1_9FIRM</name>
<organism evidence="5 6">
    <name type="scientific">Sporomusa malonica</name>
    <dbReference type="NCBI Taxonomy" id="112901"/>
    <lineage>
        <taxon>Bacteria</taxon>
        <taxon>Bacillati</taxon>
        <taxon>Bacillota</taxon>
        <taxon>Negativicutes</taxon>
        <taxon>Selenomonadales</taxon>
        <taxon>Sporomusaceae</taxon>
        <taxon>Sporomusa</taxon>
    </lineage>
</organism>
<keyword evidence="2" id="KW-0547">Nucleotide-binding</keyword>
<gene>
    <name evidence="5" type="ORF">SAMN04488500_1405</name>
</gene>
<dbReference type="SUPFAM" id="SSF52540">
    <property type="entry name" value="P-loop containing nucleoside triphosphate hydrolases"/>
    <property type="match status" value="1"/>
</dbReference>
<sequence length="373" mass="42177">MAMQTEILKIIEGGLDGKRDKVHSYAALLANKLQDNGEKALADRIVRLINKKIIHPVFMDEFVTKPVDPETRLDMVDVFYPEDEFQELVLSEITTLKINNFIGSLRNRNKLVKRGVNLPESLLLYGPPGCGKTSIAKYISSQMQVPLITARLDGLVSSLLGNTAKNIRKIFEYAKEKPCILFLDEFDAIAKARDDEHEIGELKRVVNSLLQNIDDFSKSNDGNVLIAATNHESLLDAAVWRRFSTTIEVPKPDYDGIRSLLKLYFADAELGFDADKKKLSKIVHTLLGTSPSDIRNICFNAVREAVLHDRDMISYQDVLIQIYLFKGFREQELSLVKFLNENGVSQADIAEALDISLRQVRNKLRDEEETGHE</sequence>
<evidence type="ECO:0000259" key="4">
    <source>
        <dbReference type="SMART" id="SM00382"/>
    </source>
</evidence>
<keyword evidence="3" id="KW-0067">ATP-binding</keyword>
<dbReference type="Pfam" id="PF00004">
    <property type="entry name" value="AAA"/>
    <property type="match status" value="1"/>
</dbReference>
<dbReference type="RefSeq" id="WP_371360846.1">
    <property type="nucleotide sequence ID" value="NZ_CP155572.1"/>
</dbReference>
<evidence type="ECO:0000256" key="2">
    <source>
        <dbReference type="ARBA" id="ARBA00022741"/>
    </source>
</evidence>
<dbReference type="InterPro" id="IPR050221">
    <property type="entry name" value="26S_Proteasome_ATPase"/>
</dbReference>
<dbReference type="InterPro" id="IPR027417">
    <property type="entry name" value="P-loop_NTPase"/>
</dbReference>
<protein>
    <submittedName>
        <fullName evidence="5">ATPase family associated with various cellular activities (AAA)</fullName>
    </submittedName>
</protein>
<accession>A0A1W2F2U1</accession>
<dbReference type="EMBL" id="FWXI01000040">
    <property type="protein sequence ID" value="SMD16112.1"/>
    <property type="molecule type" value="Genomic_DNA"/>
</dbReference>
<dbReference type="InterPro" id="IPR003959">
    <property type="entry name" value="ATPase_AAA_core"/>
</dbReference>
<evidence type="ECO:0000313" key="5">
    <source>
        <dbReference type="EMBL" id="SMD16112.1"/>
    </source>
</evidence>
<proteinExistence type="inferred from homology"/>
<dbReference type="AlphaFoldDB" id="A0A1W2F2U1"/>
<feature type="domain" description="AAA+ ATPase" evidence="4">
    <location>
        <begin position="118"/>
        <end position="253"/>
    </location>
</feature>
<comment type="similarity">
    <text evidence="1">Belongs to the AAA ATPase family.</text>
</comment>
<dbReference type="GO" id="GO:0016887">
    <property type="term" value="F:ATP hydrolysis activity"/>
    <property type="evidence" value="ECO:0007669"/>
    <property type="project" value="InterPro"/>
</dbReference>
<evidence type="ECO:0000256" key="3">
    <source>
        <dbReference type="ARBA" id="ARBA00022840"/>
    </source>
</evidence>
<dbReference type="InterPro" id="IPR003593">
    <property type="entry name" value="AAA+_ATPase"/>
</dbReference>